<feature type="region of interest" description="Disordered" evidence="1">
    <location>
        <begin position="136"/>
        <end position="185"/>
    </location>
</feature>
<dbReference type="Gene3D" id="3.40.50.300">
    <property type="entry name" value="P-loop containing nucleotide triphosphate hydrolases"/>
    <property type="match status" value="2"/>
</dbReference>
<dbReference type="InterPro" id="IPR056024">
    <property type="entry name" value="DUF7605"/>
</dbReference>
<dbReference type="STRING" id="576137.A0A1L7XL39"/>
<evidence type="ECO:0000259" key="2">
    <source>
        <dbReference type="Pfam" id="PF00350"/>
    </source>
</evidence>
<feature type="compositionally biased region" description="Low complexity" evidence="1">
    <location>
        <begin position="68"/>
        <end position="95"/>
    </location>
</feature>
<dbReference type="AlphaFoldDB" id="A0A1L7XL39"/>
<evidence type="ECO:0000259" key="3">
    <source>
        <dbReference type="Pfam" id="PF24564"/>
    </source>
</evidence>
<keyword evidence="5" id="KW-1185">Reference proteome</keyword>
<reference evidence="4 5" key="1">
    <citation type="submission" date="2016-03" db="EMBL/GenBank/DDBJ databases">
        <authorList>
            <person name="Ploux O."/>
        </authorList>
    </citation>
    <scope>NUCLEOTIDE SEQUENCE [LARGE SCALE GENOMIC DNA]</scope>
    <source>
        <strain evidence="4 5">UAMH 11012</strain>
    </source>
</reference>
<dbReference type="Pfam" id="PF00350">
    <property type="entry name" value="Dynamin_N"/>
    <property type="match status" value="1"/>
</dbReference>
<sequence>MSRTASPIAGSSSASMSSGVLISQSDGDSILSFPVAETQSQGIAEQVANMRLSQDIPLPSIEGGSADSSGGVNISGGISHSRSPSLSLSPPVSGSEPQASPRHEGVSGGPTSRRATDSIDGRLGMSQVAAAIEGVATGSDGPGVLLRPERPVVSNDSSHGRGSRRRSSSRTHLAPHDLVDEELPHDRFHEPTFQLAFSDARRIVSELADVLSSSSLSSETDSTMRRLHMEGEKLARFQCPSTRTVGFVGDSGVGKSSLLNSLLDFRGLARTSNSGEACTCVATEYHFHNSNGFAIDVEWFSVDDIAAQLTELLQSYRRYHLHRADMDPQEREDLEDRANVARDTFRAMFRGRLGDEQFLTLLPEATVMETLKLWAAEFGISSAGGREEQHSIEDCSTLLMRLTSEDNSTQEPAKWPYIRRIKVFLKAHILSKGLVLVDLPGLRDLNSARRNITERYLLQCDEIFAICNIGRAMTDASVVSIFDLARQARLSNVGIICTKSDHIQAEEARRDWRGERARRIQQFMDVIATDQRDVESIQADLDDIANADDLSDGEAEELPALTRRSIQAKQEATGAPSIRVGGLILNERNNFPRADNSGRLKKYLIDTRNAAIRQTLHSLYHNRIPGNVFQVFCASNTEYWEHRDLPKDAALPHLQLSGILTIRKHCISMVADRQLRIAAKYIQGDIPALLGDIELWVQSGAGSVNAERREAIRETLSALEARLNRELMGNSSQIRTIARSFNEDFRARIFEARQIVDWTRAASNASSVWSGLSKSKFPMVYCGPNCLAATYSSFCRNFGAHYTESVGTHNWNEEAIEQMARDLGTPWETLKFTLYRDLEESKSRIQELMDWAIEYLDTELHDSSESASTLSQAMVSRQHLLLADVEQTCEKFNTELSTLRTVALSGIRTSLIGQLMEDSYRECNAEGGRGSDARRKAIINRKLGNEATFESLQLSLKNNFKARVESLQSDIQTAIAIHLAVIRNTLDIVRNENIALESEREPEFRARVEREVRIAKDEIRRIQDAISSRDNNAE</sequence>
<evidence type="ECO:0000313" key="5">
    <source>
        <dbReference type="Proteomes" id="UP000184330"/>
    </source>
</evidence>
<feature type="domain" description="Dynamin N-terminal" evidence="2">
    <location>
        <begin position="245"/>
        <end position="494"/>
    </location>
</feature>
<feature type="compositionally biased region" description="Basic and acidic residues" evidence="1">
    <location>
        <begin position="174"/>
        <end position="185"/>
    </location>
</feature>
<dbReference type="SUPFAM" id="SSF52540">
    <property type="entry name" value="P-loop containing nucleoside triphosphate hydrolases"/>
    <property type="match status" value="1"/>
</dbReference>
<protein>
    <recommendedName>
        <fullName evidence="6">Nuclear GTPase SLIP-GC</fullName>
    </recommendedName>
</protein>
<dbReference type="InterPro" id="IPR045063">
    <property type="entry name" value="Dynamin_N"/>
</dbReference>
<gene>
    <name evidence="4" type="ORF">PAC_15546</name>
</gene>
<dbReference type="OrthoDB" id="3598281at2759"/>
<organism evidence="4 5">
    <name type="scientific">Phialocephala subalpina</name>
    <dbReference type="NCBI Taxonomy" id="576137"/>
    <lineage>
        <taxon>Eukaryota</taxon>
        <taxon>Fungi</taxon>
        <taxon>Dikarya</taxon>
        <taxon>Ascomycota</taxon>
        <taxon>Pezizomycotina</taxon>
        <taxon>Leotiomycetes</taxon>
        <taxon>Helotiales</taxon>
        <taxon>Mollisiaceae</taxon>
        <taxon>Phialocephala</taxon>
        <taxon>Phialocephala fortinii species complex</taxon>
    </lineage>
</organism>
<dbReference type="Pfam" id="PF24564">
    <property type="entry name" value="DUF7605"/>
    <property type="match status" value="1"/>
</dbReference>
<dbReference type="PANTHER" id="PTHR36681:SF3">
    <property type="entry name" value="NUCLEAR GTPASE, GERMINAL CENTER-ASSOCIATED, TANDEM DUPLICATE 3"/>
    <property type="match status" value="1"/>
</dbReference>
<dbReference type="PANTHER" id="PTHR36681">
    <property type="entry name" value="NUCLEAR GTPASE, GERMINAL CENTER-ASSOCIATED, TANDEM DUPLICATE 3"/>
    <property type="match status" value="1"/>
</dbReference>
<feature type="region of interest" description="Disordered" evidence="1">
    <location>
        <begin position="56"/>
        <end position="121"/>
    </location>
</feature>
<dbReference type="EMBL" id="FJOG01000032">
    <property type="protein sequence ID" value="CZR65646.1"/>
    <property type="molecule type" value="Genomic_DNA"/>
</dbReference>
<evidence type="ECO:0008006" key="6">
    <source>
        <dbReference type="Google" id="ProtNLM"/>
    </source>
</evidence>
<feature type="domain" description="DUF7605" evidence="3">
    <location>
        <begin position="754"/>
        <end position="949"/>
    </location>
</feature>
<accession>A0A1L7XL39</accession>
<dbReference type="Proteomes" id="UP000184330">
    <property type="component" value="Unassembled WGS sequence"/>
</dbReference>
<feature type="region of interest" description="Disordered" evidence="1">
    <location>
        <begin position="1"/>
        <end position="20"/>
    </location>
</feature>
<dbReference type="InterPro" id="IPR027417">
    <property type="entry name" value="P-loop_NTPase"/>
</dbReference>
<proteinExistence type="predicted"/>
<name>A0A1L7XL39_9HELO</name>
<evidence type="ECO:0000256" key="1">
    <source>
        <dbReference type="SAM" id="MobiDB-lite"/>
    </source>
</evidence>
<feature type="compositionally biased region" description="Low complexity" evidence="1">
    <location>
        <begin position="1"/>
        <end position="18"/>
    </location>
</feature>
<evidence type="ECO:0000313" key="4">
    <source>
        <dbReference type="EMBL" id="CZR65646.1"/>
    </source>
</evidence>